<dbReference type="EMBL" id="OIVN01006441">
    <property type="protein sequence ID" value="SPD33186.1"/>
    <property type="molecule type" value="Genomic_DNA"/>
</dbReference>
<name>A0A2N9J708_FAGSY</name>
<keyword evidence="1" id="KW-1133">Transmembrane helix</keyword>
<keyword evidence="1" id="KW-0812">Transmembrane</keyword>
<evidence type="ECO:0000313" key="2">
    <source>
        <dbReference type="EMBL" id="SPD33186.1"/>
    </source>
</evidence>
<feature type="transmembrane region" description="Helical" evidence="1">
    <location>
        <begin position="33"/>
        <end position="54"/>
    </location>
</feature>
<gene>
    <name evidence="2" type="ORF">FSB_LOCUS61068</name>
</gene>
<protein>
    <submittedName>
        <fullName evidence="2">Uncharacterized protein</fullName>
    </submittedName>
</protein>
<dbReference type="AlphaFoldDB" id="A0A2N9J708"/>
<organism evidence="2">
    <name type="scientific">Fagus sylvatica</name>
    <name type="common">Beechnut</name>
    <dbReference type="NCBI Taxonomy" id="28930"/>
    <lineage>
        <taxon>Eukaryota</taxon>
        <taxon>Viridiplantae</taxon>
        <taxon>Streptophyta</taxon>
        <taxon>Embryophyta</taxon>
        <taxon>Tracheophyta</taxon>
        <taxon>Spermatophyta</taxon>
        <taxon>Magnoliopsida</taxon>
        <taxon>eudicotyledons</taxon>
        <taxon>Gunneridae</taxon>
        <taxon>Pentapetalae</taxon>
        <taxon>rosids</taxon>
        <taxon>fabids</taxon>
        <taxon>Fagales</taxon>
        <taxon>Fagaceae</taxon>
        <taxon>Fagus</taxon>
    </lineage>
</organism>
<proteinExistence type="predicted"/>
<sequence>MKNCEGPKKTQSDPLVKGHTPVHRLTSLQSATVLFLFILLSLSLLLSDTASALLPFPHLTPVVAGQALTSRLLLPPAAGAWSWTVDFGSSLQNFRSVRHGGNMARPIATVTNWVPKDSKSKPLSESQSTIAWSIASLALPAFLELLGSVKPPSLIPLHLSLAQQAVAPIFESVQVKSKLNPYGLVGKGWPLAGPVVALKLGLAAQKLKLVAQPFVLVTQIHMLVALPLVLT</sequence>
<reference evidence="2" key="1">
    <citation type="submission" date="2018-02" db="EMBL/GenBank/DDBJ databases">
        <authorList>
            <person name="Cohen D.B."/>
            <person name="Kent A.D."/>
        </authorList>
    </citation>
    <scope>NUCLEOTIDE SEQUENCE</scope>
</reference>
<keyword evidence="1" id="KW-0472">Membrane</keyword>
<accession>A0A2N9J708</accession>
<evidence type="ECO:0000256" key="1">
    <source>
        <dbReference type="SAM" id="Phobius"/>
    </source>
</evidence>